<dbReference type="Proteomes" id="UP000823749">
    <property type="component" value="Chromosome 5"/>
</dbReference>
<feature type="region of interest" description="Disordered" evidence="1">
    <location>
        <begin position="36"/>
        <end position="91"/>
    </location>
</feature>
<proteinExistence type="predicted"/>
<comment type="caution">
    <text evidence="2">The sequence shown here is derived from an EMBL/GenBank/DDBJ whole genome shotgun (WGS) entry which is preliminary data.</text>
</comment>
<evidence type="ECO:0000256" key="1">
    <source>
        <dbReference type="SAM" id="MobiDB-lite"/>
    </source>
</evidence>
<name>A0AAV6K8I9_9ERIC</name>
<keyword evidence="3" id="KW-1185">Reference proteome</keyword>
<feature type="compositionally biased region" description="Basic and acidic residues" evidence="1">
    <location>
        <begin position="79"/>
        <end position="91"/>
    </location>
</feature>
<evidence type="ECO:0000313" key="2">
    <source>
        <dbReference type="EMBL" id="KAG5548657.1"/>
    </source>
</evidence>
<dbReference type="EMBL" id="JACTNZ010000005">
    <property type="protein sequence ID" value="KAG5548657.1"/>
    <property type="molecule type" value="Genomic_DNA"/>
</dbReference>
<sequence>MNIYGLEPGLQDFGFSDPSIIGSLSRSFPFLSTTIGFKTTEDDDNRPPPPVVPKKKKASPPWHRPEASSRWNLASPFRHGLEPSPRWEEVK</sequence>
<protein>
    <submittedName>
        <fullName evidence="2">Uncharacterized protein</fullName>
    </submittedName>
</protein>
<evidence type="ECO:0000313" key="3">
    <source>
        <dbReference type="Proteomes" id="UP000823749"/>
    </source>
</evidence>
<dbReference type="AlphaFoldDB" id="A0AAV6K8I9"/>
<gene>
    <name evidence="2" type="ORF">RHGRI_014114</name>
</gene>
<organism evidence="2 3">
    <name type="scientific">Rhododendron griersonianum</name>
    <dbReference type="NCBI Taxonomy" id="479676"/>
    <lineage>
        <taxon>Eukaryota</taxon>
        <taxon>Viridiplantae</taxon>
        <taxon>Streptophyta</taxon>
        <taxon>Embryophyta</taxon>
        <taxon>Tracheophyta</taxon>
        <taxon>Spermatophyta</taxon>
        <taxon>Magnoliopsida</taxon>
        <taxon>eudicotyledons</taxon>
        <taxon>Gunneridae</taxon>
        <taxon>Pentapetalae</taxon>
        <taxon>asterids</taxon>
        <taxon>Ericales</taxon>
        <taxon>Ericaceae</taxon>
        <taxon>Ericoideae</taxon>
        <taxon>Rhodoreae</taxon>
        <taxon>Rhododendron</taxon>
    </lineage>
</organism>
<reference evidence="2" key="1">
    <citation type="submission" date="2020-08" db="EMBL/GenBank/DDBJ databases">
        <title>Plant Genome Project.</title>
        <authorList>
            <person name="Zhang R.-G."/>
        </authorList>
    </citation>
    <scope>NUCLEOTIDE SEQUENCE</scope>
    <source>
        <strain evidence="2">WSP0</strain>
        <tissue evidence="2">Leaf</tissue>
    </source>
</reference>
<accession>A0AAV6K8I9</accession>